<feature type="region of interest" description="Disordered" evidence="1">
    <location>
        <begin position="198"/>
        <end position="219"/>
    </location>
</feature>
<evidence type="ECO:0000256" key="1">
    <source>
        <dbReference type="SAM" id="MobiDB-lite"/>
    </source>
</evidence>
<dbReference type="EMBL" id="JAGZSV010000016">
    <property type="protein sequence ID" value="MBS6940195.1"/>
    <property type="molecule type" value="Genomic_DNA"/>
</dbReference>
<reference evidence="2" key="1">
    <citation type="submission" date="2021-02" db="EMBL/GenBank/DDBJ databases">
        <title>Infant gut strain persistence is associated with maternal origin, phylogeny, and functional potential including surface adhesion and iron acquisition.</title>
        <authorList>
            <person name="Lou Y.C."/>
        </authorList>
    </citation>
    <scope>NUCLEOTIDE SEQUENCE</scope>
    <source>
        <strain evidence="2">L2_039_000G1_dasL2_039_000G1_concoct_11</strain>
    </source>
</reference>
<name>A0A943UY28_9ACTN</name>
<sequence length="292" mass="32015">SIDGSAEFEVLGGDASFLYEVSCTSDQVELMSVGLVNPPADSSDLLGSDQSEAIELFESAGFEAVSEREVKDLSVDERDKVNSIASISIGGVEQFSTSDDFFANQPVEIVHHQLRDINPPESSESAVGRNYQETVDLFLTAGFANATAKPVETSNEAEDGKVVRIKADSHLFGFSKDDVLWPDEKIVIEYGLYKEEERVSSSGGQQESPSSDTSSSDWDEEWAARKTFERYGKLLYPYGFKCHWNLDLVTCEPQGDGTYFIKVGVTIENAFGNKIRTYAQGVSGNGNVTIFM</sequence>
<dbReference type="Proteomes" id="UP000727506">
    <property type="component" value="Unassembled WGS sequence"/>
</dbReference>
<feature type="compositionally biased region" description="Low complexity" evidence="1">
    <location>
        <begin position="200"/>
        <end position="216"/>
    </location>
</feature>
<accession>A0A943UY28</accession>
<dbReference type="AlphaFoldDB" id="A0A943UY28"/>
<organism evidence="2 3">
    <name type="scientific">Slackia piriformis</name>
    <dbReference type="NCBI Taxonomy" id="626934"/>
    <lineage>
        <taxon>Bacteria</taxon>
        <taxon>Bacillati</taxon>
        <taxon>Actinomycetota</taxon>
        <taxon>Coriobacteriia</taxon>
        <taxon>Eggerthellales</taxon>
        <taxon>Eggerthellaceae</taxon>
        <taxon>Slackia</taxon>
    </lineage>
</organism>
<gene>
    <name evidence="2" type="ORF">KH142_01685</name>
</gene>
<evidence type="ECO:0000313" key="3">
    <source>
        <dbReference type="Proteomes" id="UP000727506"/>
    </source>
</evidence>
<protein>
    <submittedName>
        <fullName evidence="2">Uncharacterized protein</fullName>
    </submittedName>
</protein>
<comment type="caution">
    <text evidence="2">The sequence shown here is derived from an EMBL/GenBank/DDBJ whole genome shotgun (WGS) entry which is preliminary data.</text>
</comment>
<evidence type="ECO:0000313" key="2">
    <source>
        <dbReference type="EMBL" id="MBS6940195.1"/>
    </source>
</evidence>
<feature type="non-terminal residue" evidence="2">
    <location>
        <position position="1"/>
    </location>
</feature>
<proteinExistence type="predicted"/>